<evidence type="ECO:0000256" key="1">
    <source>
        <dbReference type="SAM" id="Coils"/>
    </source>
</evidence>
<evidence type="ECO:0000256" key="2">
    <source>
        <dbReference type="SAM" id="MobiDB-lite"/>
    </source>
</evidence>
<protein>
    <submittedName>
        <fullName evidence="3">Uncharacterized protein</fullName>
    </submittedName>
</protein>
<proteinExistence type="predicted"/>
<evidence type="ECO:0000313" key="4">
    <source>
        <dbReference type="Proteomes" id="UP001470230"/>
    </source>
</evidence>
<organism evidence="3 4">
    <name type="scientific">Tritrichomonas musculus</name>
    <dbReference type="NCBI Taxonomy" id="1915356"/>
    <lineage>
        <taxon>Eukaryota</taxon>
        <taxon>Metamonada</taxon>
        <taxon>Parabasalia</taxon>
        <taxon>Tritrichomonadida</taxon>
        <taxon>Tritrichomonadidae</taxon>
        <taxon>Tritrichomonas</taxon>
    </lineage>
</organism>
<dbReference type="EMBL" id="JAPFFF010000008">
    <property type="protein sequence ID" value="KAK8884658.1"/>
    <property type="molecule type" value="Genomic_DNA"/>
</dbReference>
<feature type="compositionally biased region" description="Low complexity" evidence="2">
    <location>
        <begin position="364"/>
        <end position="374"/>
    </location>
</feature>
<evidence type="ECO:0000313" key="3">
    <source>
        <dbReference type="EMBL" id="KAK8884658.1"/>
    </source>
</evidence>
<comment type="caution">
    <text evidence="3">The sequence shown here is derived from an EMBL/GenBank/DDBJ whole genome shotgun (WGS) entry which is preliminary data.</text>
</comment>
<accession>A0ABR2K1N0</accession>
<feature type="compositionally biased region" description="Basic and acidic residues" evidence="2">
    <location>
        <begin position="1204"/>
        <end position="1227"/>
    </location>
</feature>
<feature type="coiled-coil region" evidence="1">
    <location>
        <begin position="627"/>
        <end position="725"/>
    </location>
</feature>
<gene>
    <name evidence="3" type="ORF">M9Y10_043776</name>
</gene>
<keyword evidence="1" id="KW-0175">Coiled coil</keyword>
<name>A0ABR2K1N0_9EUKA</name>
<feature type="region of interest" description="Disordered" evidence="2">
    <location>
        <begin position="1198"/>
        <end position="1287"/>
    </location>
</feature>
<feature type="region of interest" description="Disordered" evidence="2">
    <location>
        <begin position="352"/>
        <end position="374"/>
    </location>
</feature>
<feature type="coiled-coil region" evidence="1">
    <location>
        <begin position="152"/>
        <end position="256"/>
    </location>
</feature>
<reference evidence="3 4" key="1">
    <citation type="submission" date="2024-04" db="EMBL/GenBank/DDBJ databases">
        <title>Tritrichomonas musculus Genome.</title>
        <authorList>
            <person name="Alves-Ferreira E."/>
            <person name="Grigg M."/>
            <person name="Lorenzi H."/>
            <person name="Galac M."/>
        </authorList>
    </citation>
    <scope>NUCLEOTIDE SEQUENCE [LARGE SCALE GENOMIC DNA]</scope>
    <source>
        <strain evidence="3 4">EAF2021</strain>
    </source>
</reference>
<feature type="coiled-coil region" evidence="1">
    <location>
        <begin position="989"/>
        <end position="1048"/>
    </location>
</feature>
<sequence>MSEPFSYDEFSALVSQIQSSSSIEEVSLSSESLQKLDSMTRYFYSKEKESKDDNDELKNTQKNLTIQTILDSSYQLMNYYRQNLELLANSFAVSYSPNAKVIIKDISQTLQIDPTQNLTQQILKKNQNSQTNKTESDLFEMPDSAIDKQIKNDILKEHVAELEKLLRSERKEKSELSDKCNNLNIKIINLERKVDDYEQVIEVQKAKLEDQNELSAPQQEGIFSLQTTIHALSRELELQNQDLSDLSKQKENLIKINEKQSSFINLLMKEAEKVGKNETTETPSIDVDQIYSNDLFDRILEITATISSPAVDHVTDIIHDGYNKSDYEKVVEIVTVLIDDIRSRQDQINKLQVNGTNESDENTSNENNNNETNGMQSLLSMNLAQKVMNALRSEVAFIERLANSKSDRHWIKPTEETDDFFRNELQEEVEKAHMFLEENCKGIIEDSINEGDVFESLSLSGDPLQLKESLKKYLDSYPTLITEEGQALMNILRHSIAAVSILNRYGIEVKNTFQYQVNQIKSCKQTINELTKDNKELKETEEAAVQKYEDMQDIMLQAMNTLQSAYLQLANGNTVSFPTEVTDENDFENVEADNDDVYLSQSIALKAVLNAIEQIQQLEKVNADDYQQSVESKLVEALNDLDELRNSRMNEIEELENRSFSLRDQAEKDIQRQKLALEKQKVAFENASDEIRQLKSDIQILTDSLHESQKNYQELQERLNGSRISTREIPETSLVEPQVVLDSDNNSVNSVDLTSANNVVNPQDMKKEIRKIEKKFQRSLIAIHVQEKEKRKGIKQKLHKLRDENESLINQINEKDRQIKILETTQEQLLADHKNRSSRLRESEIQEQKNVSRLKAQVNELTMKLATTEMAKKVAEQQLKSLEEKALRRENDTKSIQEILKQEYSTRLEERANGIREECNNKHNDFVKQVVQEFRTCFDILPTIASSPNKISLSPNKGQFIIGADLNSTNAAALEEVAMKLVKTATESIKYYSAEKKKNKKQLKELQNLFSASSPIATEVTKAATSYVNNAKAQIESLQKQLLSKNKNIYSVLDASPVSTTLPATTPTKVMSIKDWENWARKLYMWSNKGQSLLLSIQSVMKSVEETILEASGNNNKVSKQNSILRAEKIIMMQNSDELLFPSNAGHTALMPTHLQSIADILFFVHRIQRLSGTLPSNLALNTNSSSALTSDFLNASPQPYSWNRKDETPEKESSPNDIDNAKKQQMDDYDFKEEQEIQQKLQQIQKQEDLANDEAEVAAIDLAVEEEEEPEEGHVPQPQPEHGEEQ</sequence>
<dbReference type="Proteomes" id="UP001470230">
    <property type="component" value="Unassembled WGS sequence"/>
</dbReference>
<feature type="coiled-coil region" evidence="1">
    <location>
        <begin position="784"/>
        <end position="892"/>
    </location>
</feature>
<keyword evidence="4" id="KW-1185">Reference proteome</keyword>
<feature type="coiled-coil region" evidence="1">
    <location>
        <begin position="520"/>
        <end position="554"/>
    </location>
</feature>